<dbReference type="InterPro" id="IPR016032">
    <property type="entry name" value="Sig_transdc_resp-reg_C-effctor"/>
</dbReference>
<keyword evidence="3" id="KW-0805">Transcription regulation</keyword>
<name>A0A1F5UPM7_FRAXR</name>
<dbReference type="Proteomes" id="UP000179157">
    <property type="component" value="Unassembled WGS sequence"/>
</dbReference>
<comment type="caution">
    <text evidence="9">The sequence shown here is derived from an EMBL/GenBank/DDBJ whole genome shotgun (WGS) entry which is preliminary data.</text>
</comment>
<dbReference type="GO" id="GO:0032993">
    <property type="term" value="C:protein-DNA complex"/>
    <property type="evidence" value="ECO:0007669"/>
    <property type="project" value="TreeGrafter"/>
</dbReference>
<keyword evidence="7" id="KW-0812">Transmembrane</keyword>
<evidence type="ECO:0000256" key="2">
    <source>
        <dbReference type="ARBA" id="ARBA00023012"/>
    </source>
</evidence>
<evidence type="ECO:0000313" key="9">
    <source>
        <dbReference type="EMBL" id="OGF53097.1"/>
    </source>
</evidence>
<organism evidence="9 10">
    <name type="scientific">Fraserbacteria sp. (strain RBG_16_55_9)</name>
    <dbReference type="NCBI Taxonomy" id="1817864"/>
    <lineage>
        <taxon>Bacteria</taxon>
        <taxon>Candidatus Fraseribacteriota</taxon>
    </lineage>
</organism>
<dbReference type="InterPro" id="IPR001867">
    <property type="entry name" value="OmpR/PhoB-type_DNA-bd"/>
</dbReference>
<proteinExistence type="predicted"/>
<feature type="domain" description="OmpR/PhoB-type" evidence="8">
    <location>
        <begin position="234"/>
        <end position="333"/>
    </location>
</feature>
<dbReference type="FunFam" id="1.10.10.10:FF:000018">
    <property type="entry name" value="DNA-binding response regulator ResD"/>
    <property type="match status" value="1"/>
</dbReference>
<accession>A0A1F5UPM7</accession>
<evidence type="ECO:0000256" key="7">
    <source>
        <dbReference type="SAM" id="Phobius"/>
    </source>
</evidence>
<evidence type="ECO:0000259" key="8">
    <source>
        <dbReference type="PROSITE" id="PS51755"/>
    </source>
</evidence>
<dbReference type="GO" id="GO:0005829">
    <property type="term" value="C:cytosol"/>
    <property type="evidence" value="ECO:0007669"/>
    <property type="project" value="TreeGrafter"/>
</dbReference>
<dbReference type="PANTHER" id="PTHR48111:SF1">
    <property type="entry name" value="TWO-COMPONENT RESPONSE REGULATOR ORR33"/>
    <property type="match status" value="1"/>
</dbReference>
<keyword evidence="7" id="KW-0472">Membrane</keyword>
<evidence type="ECO:0000313" key="10">
    <source>
        <dbReference type="Proteomes" id="UP000179157"/>
    </source>
</evidence>
<keyword evidence="1" id="KW-0597">Phosphoprotein</keyword>
<feature type="DNA-binding region" description="OmpR/PhoB-type" evidence="6">
    <location>
        <begin position="234"/>
        <end position="333"/>
    </location>
</feature>
<keyword evidence="4 6" id="KW-0238">DNA-binding</keyword>
<keyword evidence="5" id="KW-0804">Transcription</keyword>
<dbReference type="InterPro" id="IPR039420">
    <property type="entry name" value="WalR-like"/>
</dbReference>
<evidence type="ECO:0000256" key="3">
    <source>
        <dbReference type="ARBA" id="ARBA00023015"/>
    </source>
</evidence>
<feature type="transmembrane region" description="Helical" evidence="7">
    <location>
        <begin position="28"/>
        <end position="51"/>
    </location>
</feature>
<keyword evidence="2" id="KW-0902">Two-component regulatory system</keyword>
<feature type="transmembrane region" description="Helical" evidence="7">
    <location>
        <begin position="172"/>
        <end position="194"/>
    </location>
</feature>
<dbReference type="Gene3D" id="1.10.10.10">
    <property type="entry name" value="Winged helix-like DNA-binding domain superfamily/Winged helix DNA-binding domain"/>
    <property type="match status" value="1"/>
</dbReference>
<reference evidence="9 10" key="1">
    <citation type="journal article" date="2016" name="Nat. Commun.">
        <title>Thousands of microbial genomes shed light on interconnected biogeochemical processes in an aquifer system.</title>
        <authorList>
            <person name="Anantharaman K."/>
            <person name="Brown C.T."/>
            <person name="Hug L.A."/>
            <person name="Sharon I."/>
            <person name="Castelle C.J."/>
            <person name="Probst A.J."/>
            <person name="Thomas B.C."/>
            <person name="Singh A."/>
            <person name="Wilkins M.J."/>
            <person name="Karaoz U."/>
            <person name="Brodie E.L."/>
            <person name="Williams K.H."/>
            <person name="Hubbard S.S."/>
            <person name="Banfield J.F."/>
        </authorList>
    </citation>
    <scope>NUCLEOTIDE SEQUENCE [LARGE SCALE GENOMIC DNA]</scope>
    <source>
        <strain evidence="10">RBG_16_55_9</strain>
    </source>
</reference>
<keyword evidence="7" id="KW-1133">Transmembrane helix</keyword>
<gene>
    <name evidence="9" type="ORF">A2Z21_05700</name>
</gene>
<dbReference type="SMART" id="SM00862">
    <property type="entry name" value="Trans_reg_C"/>
    <property type="match status" value="1"/>
</dbReference>
<evidence type="ECO:0000256" key="5">
    <source>
        <dbReference type="ARBA" id="ARBA00023163"/>
    </source>
</evidence>
<evidence type="ECO:0000256" key="4">
    <source>
        <dbReference type="ARBA" id="ARBA00023125"/>
    </source>
</evidence>
<evidence type="ECO:0000256" key="1">
    <source>
        <dbReference type="ARBA" id="ARBA00022553"/>
    </source>
</evidence>
<dbReference type="STRING" id="1817864.A2Z21_05700"/>
<dbReference type="AlphaFoldDB" id="A0A1F5UPM7"/>
<dbReference type="Pfam" id="PF00486">
    <property type="entry name" value="Trans_reg_C"/>
    <property type="match status" value="1"/>
</dbReference>
<dbReference type="PANTHER" id="PTHR48111">
    <property type="entry name" value="REGULATOR OF RPOS"/>
    <property type="match status" value="1"/>
</dbReference>
<protein>
    <recommendedName>
        <fullName evidence="8">OmpR/PhoB-type domain-containing protein</fullName>
    </recommendedName>
</protein>
<dbReference type="InterPro" id="IPR036388">
    <property type="entry name" value="WH-like_DNA-bd_sf"/>
</dbReference>
<sequence>MTGVGLSTYNKQSMTQRFQLMSARRKFLFTWIGLAVFLTAAFSGIYLHYAIQMRTDEFRARAELLAWAFADRAAFDLAQGNKQDLEFLTGTLVLGNVLYAEVVHQGQTLAVVSRLAEPLLPAAIPSGTWQIERKVSQNQAYWDIQRALPDVDGYIRLGLIVGPLENATRSQIFFVAGIAIAFLVLVSLVAIYWAGHLFAPPVAETQPPTTVPESTVAPGVASVPTEPPPLEANLSIIQIGELVIDDASKRVEMRNQAVELSPKEFELLRLLAREPGRVFSNEEILSQVWTDSHLATAQDVKQYIYFLRQKLEVNPKEPQLIVTARGFGYKLQV</sequence>
<dbReference type="EMBL" id="MFGX01000118">
    <property type="protein sequence ID" value="OGF53097.1"/>
    <property type="molecule type" value="Genomic_DNA"/>
</dbReference>
<dbReference type="GO" id="GO:0000156">
    <property type="term" value="F:phosphorelay response regulator activity"/>
    <property type="evidence" value="ECO:0007669"/>
    <property type="project" value="TreeGrafter"/>
</dbReference>
<evidence type="ECO:0000256" key="6">
    <source>
        <dbReference type="PROSITE-ProRule" id="PRU01091"/>
    </source>
</evidence>
<dbReference type="SUPFAM" id="SSF46894">
    <property type="entry name" value="C-terminal effector domain of the bipartite response regulators"/>
    <property type="match status" value="1"/>
</dbReference>
<dbReference type="CDD" id="cd00383">
    <property type="entry name" value="trans_reg_C"/>
    <property type="match status" value="1"/>
</dbReference>
<dbReference type="GO" id="GO:0006355">
    <property type="term" value="P:regulation of DNA-templated transcription"/>
    <property type="evidence" value="ECO:0007669"/>
    <property type="project" value="InterPro"/>
</dbReference>
<dbReference type="GO" id="GO:0000976">
    <property type="term" value="F:transcription cis-regulatory region binding"/>
    <property type="evidence" value="ECO:0007669"/>
    <property type="project" value="TreeGrafter"/>
</dbReference>
<dbReference type="PROSITE" id="PS51755">
    <property type="entry name" value="OMPR_PHOB"/>
    <property type="match status" value="1"/>
</dbReference>